<evidence type="ECO:0000256" key="7">
    <source>
        <dbReference type="HAMAP-Rule" id="MF_02065"/>
    </source>
</evidence>
<dbReference type="GO" id="GO:0005886">
    <property type="term" value="C:plasma membrane"/>
    <property type="evidence" value="ECO:0007669"/>
    <property type="project" value="UniProtKB-SubCell"/>
</dbReference>
<dbReference type="AlphaFoldDB" id="A0A7C1FH69"/>
<dbReference type="PROSITE" id="PS51257">
    <property type="entry name" value="PROKAR_LIPOPROTEIN"/>
    <property type="match status" value="1"/>
</dbReference>
<comment type="similarity">
    <text evidence="7">Belongs to the transglycosylase MltG family.</text>
</comment>
<dbReference type="NCBIfam" id="TIGR00247">
    <property type="entry name" value="endolytic transglycosylase MltG"/>
    <property type="match status" value="1"/>
</dbReference>
<comment type="catalytic activity">
    <reaction evidence="7">
        <text>a peptidoglycan chain = a peptidoglycan chain with N-acetyl-1,6-anhydromuramyl-[peptide] at the reducing end + a peptidoglycan chain with N-acetylglucosamine at the non-reducing end.</text>
        <dbReference type="EC" id="4.2.2.29"/>
    </reaction>
</comment>
<sequence>MQEERRRAGQTIVWLFIGVFLLAACARTVIGQEIYLRSNQAALDQPASVDTRPVRFVVEPGMSARAIGQQLEREGLIRDAALFEAFVRVNGLDGRLSAGAFTLAPSMTLREIVAILTDPQAAALTVTIPEGWRIEQSAEYLSRPDLLGPEEGALYRQQALSGDLSGLDPSRYPFLQERPAGASLEGYLFPDTYLIPSYAPSAHDVLSRQLDAFAQRVPPLYQAARAEGSTQLSLHEVLTLASIVEREAVIPEERPAIAGVYLNRLAIGMKLDADPTVQYALGYQPSTGQWWKTPIFLEEYSGVDSPYNTYLYTGLPPGPIAAPGLSSIRAVLYPERHDYLYFVALPDGSGRHVFAMTYEEHLENVRRYLGR</sequence>
<dbReference type="GO" id="GO:0009252">
    <property type="term" value="P:peptidoglycan biosynthetic process"/>
    <property type="evidence" value="ECO:0007669"/>
    <property type="project" value="UniProtKB-UniRule"/>
</dbReference>
<dbReference type="GO" id="GO:0008932">
    <property type="term" value="F:lytic endotransglycosylase activity"/>
    <property type="evidence" value="ECO:0007669"/>
    <property type="project" value="UniProtKB-UniRule"/>
</dbReference>
<proteinExistence type="inferred from homology"/>
<dbReference type="CDD" id="cd08010">
    <property type="entry name" value="MltG_like"/>
    <property type="match status" value="1"/>
</dbReference>
<evidence type="ECO:0000256" key="4">
    <source>
        <dbReference type="ARBA" id="ARBA00023136"/>
    </source>
</evidence>
<dbReference type="PANTHER" id="PTHR30518">
    <property type="entry name" value="ENDOLYTIC MUREIN TRANSGLYCOSYLASE"/>
    <property type="match status" value="1"/>
</dbReference>
<keyword evidence="5 7" id="KW-0456">Lyase</keyword>
<name>A0A7C1FH69_9CHLR</name>
<keyword evidence="3 7" id="KW-1133">Transmembrane helix</keyword>
<comment type="function">
    <text evidence="7">Functions as a peptidoglycan terminase that cleaves nascent peptidoglycan strands endolytically to terminate their elongation.</text>
</comment>
<dbReference type="Gene3D" id="3.30.160.60">
    <property type="entry name" value="Classic Zinc Finger"/>
    <property type="match status" value="1"/>
</dbReference>
<feature type="site" description="Important for catalytic activity" evidence="7">
    <location>
        <position position="247"/>
    </location>
</feature>
<evidence type="ECO:0000256" key="3">
    <source>
        <dbReference type="ARBA" id="ARBA00022989"/>
    </source>
</evidence>
<evidence type="ECO:0000256" key="1">
    <source>
        <dbReference type="ARBA" id="ARBA00022475"/>
    </source>
</evidence>
<organism evidence="8">
    <name type="scientific">Caldilinea aerophila</name>
    <dbReference type="NCBI Taxonomy" id="133453"/>
    <lineage>
        <taxon>Bacteria</taxon>
        <taxon>Bacillati</taxon>
        <taxon>Chloroflexota</taxon>
        <taxon>Caldilineae</taxon>
        <taxon>Caldilineales</taxon>
        <taxon>Caldilineaceae</taxon>
        <taxon>Caldilinea</taxon>
    </lineage>
</organism>
<feature type="transmembrane region" description="Helical" evidence="7">
    <location>
        <begin position="12"/>
        <end position="30"/>
    </location>
</feature>
<comment type="caution">
    <text evidence="8">The sequence shown here is derived from an EMBL/GenBank/DDBJ whole genome shotgun (WGS) entry which is preliminary data.</text>
</comment>
<dbReference type="Pfam" id="PF02618">
    <property type="entry name" value="YceG"/>
    <property type="match status" value="1"/>
</dbReference>
<reference evidence="8" key="1">
    <citation type="journal article" date="2020" name="mSystems">
        <title>Genome- and Community-Level Interaction Insights into Carbon Utilization and Element Cycling Functions of Hydrothermarchaeota in Hydrothermal Sediment.</title>
        <authorList>
            <person name="Zhou Z."/>
            <person name="Liu Y."/>
            <person name="Xu W."/>
            <person name="Pan J."/>
            <person name="Luo Z.H."/>
            <person name="Li M."/>
        </authorList>
    </citation>
    <scope>NUCLEOTIDE SEQUENCE [LARGE SCALE GENOMIC DNA]</scope>
    <source>
        <strain evidence="8">SpSt-289</strain>
    </source>
</reference>
<keyword evidence="4 7" id="KW-0472">Membrane</keyword>
<dbReference type="InterPro" id="IPR003770">
    <property type="entry name" value="MLTG-like"/>
</dbReference>
<keyword evidence="2 7" id="KW-0812">Transmembrane</keyword>
<dbReference type="Gene3D" id="3.30.1490.480">
    <property type="entry name" value="Endolytic murein transglycosylase"/>
    <property type="match status" value="1"/>
</dbReference>
<dbReference type="GO" id="GO:0071555">
    <property type="term" value="P:cell wall organization"/>
    <property type="evidence" value="ECO:0007669"/>
    <property type="project" value="UniProtKB-KW"/>
</dbReference>
<keyword evidence="6 7" id="KW-0961">Cell wall biogenesis/degradation</keyword>
<dbReference type="EMBL" id="DSMG01000092">
    <property type="protein sequence ID" value="HDX31676.1"/>
    <property type="molecule type" value="Genomic_DNA"/>
</dbReference>
<protein>
    <recommendedName>
        <fullName evidence="7">Endolytic murein transglycosylase</fullName>
        <ecNumber evidence="7">4.2.2.29</ecNumber>
    </recommendedName>
    <alternativeName>
        <fullName evidence="7">Peptidoglycan lytic transglycosylase</fullName>
    </alternativeName>
    <alternativeName>
        <fullName evidence="7">Peptidoglycan polymerization terminase</fullName>
    </alternativeName>
</protein>
<evidence type="ECO:0000256" key="5">
    <source>
        <dbReference type="ARBA" id="ARBA00023239"/>
    </source>
</evidence>
<keyword evidence="1 7" id="KW-1003">Cell membrane</keyword>
<evidence type="ECO:0000256" key="2">
    <source>
        <dbReference type="ARBA" id="ARBA00022692"/>
    </source>
</evidence>
<evidence type="ECO:0000256" key="6">
    <source>
        <dbReference type="ARBA" id="ARBA00023316"/>
    </source>
</evidence>
<dbReference type="PANTHER" id="PTHR30518:SF2">
    <property type="entry name" value="ENDOLYTIC MUREIN TRANSGLYCOSYLASE"/>
    <property type="match status" value="1"/>
</dbReference>
<accession>A0A7C1FH69</accession>
<dbReference type="EC" id="4.2.2.29" evidence="7"/>
<comment type="subcellular location">
    <subcellularLocation>
        <location evidence="7">Cell membrane</location>
        <topology evidence="7">Single-pass membrane protein</topology>
    </subcellularLocation>
</comment>
<dbReference type="HAMAP" id="MF_02065">
    <property type="entry name" value="MltG"/>
    <property type="match status" value="1"/>
</dbReference>
<gene>
    <name evidence="7 8" type="primary">mltG</name>
    <name evidence="8" type="ORF">ENQ20_09310</name>
</gene>
<evidence type="ECO:0000313" key="8">
    <source>
        <dbReference type="EMBL" id="HDX31676.1"/>
    </source>
</evidence>